<dbReference type="InterPro" id="IPR035969">
    <property type="entry name" value="Rab-GAP_TBC_sf"/>
</dbReference>
<evidence type="ECO:0000259" key="3">
    <source>
        <dbReference type="PROSITE" id="PS50086"/>
    </source>
</evidence>
<dbReference type="PANTHER" id="PTHR22957">
    <property type="entry name" value="TBC1 DOMAIN FAMILY MEMBER GTPASE-ACTIVATING PROTEIN"/>
    <property type="match status" value="1"/>
</dbReference>
<feature type="compositionally biased region" description="Polar residues" evidence="2">
    <location>
        <begin position="666"/>
        <end position="682"/>
    </location>
</feature>
<evidence type="ECO:0000256" key="1">
    <source>
        <dbReference type="ARBA" id="ARBA00022468"/>
    </source>
</evidence>
<feature type="compositionally biased region" description="Polar residues" evidence="2">
    <location>
        <begin position="725"/>
        <end position="739"/>
    </location>
</feature>
<sequence>MSVVSAAGSFEESPTRSVGSVSERSGPLANLRGVKWRINLGILPSSYSSIEDLRRVTADSRRRYAEIRRHLLVDPHWHKDGSNSPDLVMDNPLSQNPDSTWGRFFRSAELEKMVDQDLSRLYPEHGSYFQTPGCQGMLRRILLLWCLRHPEFGYRQGMHELLAPLLYVLHVDVERLSQVRNEHEDHFTDKFDGLSFHENDLTYNFDFKKFLDSMEDEIGSHGNSVKVRSLDELDPEIQTIVQLSDAYGAEGELGIVLSEKFMEHDAYCMFDALMVGSQGSVSMADFFAHSHADGSLTCLLPVIEASSAMYHLLSVADSSLHSHLVELGVEPQYFGLRWLRVLFGREFSLGDLLIIWDEIFASDSSKVNKDTEDDAGSGFGILSSPRGALIAAMAVSMMLYIRSSLLATENATTCLQRLLNFPVNINLKKIIAKTKSLQALALDANLSSSSPPFSGVYNQNNPMVVRGSSLPSESISPRTPLNVVPDSYWEGKWRDLHKAEEQRHDSSGKQNQTQKKRWLEKVKLRLSRTESDPTPRTVDNGTKHSRSSIRRSLLEDLSKELGFEEDSEKDGILEASTEKDQPSVEAEVQRQDSVNREFACTSDERYLTGNAGSEENSSIFSDPASPVSGANDNENDSEKSSVASNSSVDENDRQSHTMPESPPLPASQTPDDILKDSQSNNDSLEKSQTVRKVLSGKFQWFWKFGRNSAGEETSEKGGVATETKISANNESNQSNSKGASSNDGSCKSSSSSKGETVDQNVMGTLKNLGQSMLEHIQVIESVLQQEHGQLGSRENFSKNVLVGKGQATAVTALKELRKISNLLSEM</sequence>
<feature type="compositionally biased region" description="Basic and acidic residues" evidence="2">
    <location>
        <begin position="569"/>
        <end position="595"/>
    </location>
</feature>
<name>A0AAP0MH32_9ROSI</name>
<feature type="region of interest" description="Disordered" evidence="2">
    <location>
        <begin position="499"/>
        <end position="687"/>
    </location>
</feature>
<dbReference type="InterPro" id="IPR000195">
    <property type="entry name" value="Rab-GAP-TBC_dom"/>
</dbReference>
<dbReference type="GO" id="GO:0005737">
    <property type="term" value="C:cytoplasm"/>
    <property type="evidence" value="ECO:0007669"/>
    <property type="project" value="UniProtKB-ARBA"/>
</dbReference>
<keyword evidence="1" id="KW-0343">GTPase activation</keyword>
<dbReference type="SUPFAM" id="SSF47923">
    <property type="entry name" value="Ypt/Rab-GAP domain of gyp1p"/>
    <property type="match status" value="2"/>
</dbReference>
<reference evidence="4 5" key="1">
    <citation type="submission" date="2024-05" db="EMBL/GenBank/DDBJ databases">
        <title>Haplotype-resolved chromosome-level genome assembly of Huyou (Citrus changshanensis).</title>
        <authorList>
            <person name="Miao C."/>
            <person name="Chen W."/>
            <person name="Wu Y."/>
            <person name="Wang L."/>
            <person name="Zhao S."/>
            <person name="Grierson D."/>
            <person name="Xu C."/>
            <person name="Chen K."/>
        </authorList>
    </citation>
    <scope>NUCLEOTIDE SEQUENCE [LARGE SCALE GENOMIC DNA]</scope>
    <source>
        <strain evidence="4">01-14</strain>
        <tissue evidence="4">Leaf</tissue>
    </source>
</reference>
<evidence type="ECO:0000256" key="2">
    <source>
        <dbReference type="SAM" id="MobiDB-lite"/>
    </source>
</evidence>
<feature type="region of interest" description="Disordered" evidence="2">
    <location>
        <begin position="725"/>
        <end position="759"/>
    </location>
</feature>
<evidence type="ECO:0000313" key="5">
    <source>
        <dbReference type="Proteomes" id="UP001428341"/>
    </source>
</evidence>
<dbReference type="PANTHER" id="PTHR22957:SF337">
    <property type="entry name" value="TBC1 DOMAIN FAMILY MEMBER 5"/>
    <property type="match status" value="1"/>
</dbReference>
<accession>A0AAP0MH32</accession>
<dbReference type="Gene3D" id="1.10.8.270">
    <property type="entry name" value="putative rabgap domain of human tbc1 domain family member 14 like domains"/>
    <property type="match status" value="1"/>
</dbReference>
<evidence type="ECO:0000313" key="4">
    <source>
        <dbReference type="EMBL" id="KAK9210359.1"/>
    </source>
</evidence>
<feature type="compositionally biased region" description="Basic and acidic residues" evidence="2">
    <location>
        <begin position="517"/>
        <end position="533"/>
    </location>
</feature>
<organism evidence="4 5">
    <name type="scientific">Citrus x changshan-huyou</name>
    <dbReference type="NCBI Taxonomy" id="2935761"/>
    <lineage>
        <taxon>Eukaryota</taxon>
        <taxon>Viridiplantae</taxon>
        <taxon>Streptophyta</taxon>
        <taxon>Embryophyta</taxon>
        <taxon>Tracheophyta</taxon>
        <taxon>Spermatophyta</taxon>
        <taxon>Magnoliopsida</taxon>
        <taxon>eudicotyledons</taxon>
        <taxon>Gunneridae</taxon>
        <taxon>Pentapetalae</taxon>
        <taxon>rosids</taxon>
        <taxon>malvids</taxon>
        <taxon>Sapindales</taxon>
        <taxon>Rutaceae</taxon>
        <taxon>Aurantioideae</taxon>
        <taxon>Citrus</taxon>
    </lineage>
</organism>
<gene>
    <name evidence="4" type="ORF">WN944_002729</name>
</gene>
<protein>
    <recommendedName>
        <fullName evidence="3">Rab-GAP TBC domain-containing protein</fullName>
    </recommendedName>
</protein>
<feature type="compositionally biased region" description="Polar residues" evidence="2">
    <location>
        <begin position="610"/>
        <end position="620"/>
    </location>
</feature>
<feature type="compositionally biased region" description="Basic and acidic residues" evidence="2">
    <location>
        <begin position="552"/>
        <end position="562"/>
    </location>
</feature>
<comment type="caution">
    <text evidence="4">The sequence shown here is derived from an EMBL/GenBank/DDBJ whole genome shotgun (WGS) entry which is preliminary data.</text>
</comment>
<dbReference type="PROSITE" id="PS50086">
    <property type="entry name" value="TBC_RABGAP"/>
    <property type="match status" value="1"/>
</dbReference>
<dbReference type="FunFam" id="1.10.8.270:FF:000011">
    <property type="entry name" value="TBC1 domain family member 5"/>
    <property type="match status" value="1"/>
</dbReference>
<dbReference type="Pfam" id="PF00566">
    <property type="entry name" value="RabGAP-TBC"/>
    <property type="match status" value="2"/>
</dbReference>
<feature type="domain" description="Rab-GAP TBC" evidence="3">
    <location>
        <begin position="26"/>
        <end position="363"/>
    </location>
</feature>
<dbReference type="Gene3D" id="1.10.472.80">
    <property type="entry name" value="Ypt/Rab-GAP domain of gyp1p, domain 3"/>
    <property type="match status" value="1"/>
</dbReference>
<feature type="region of interest" description="Disordered" evidence="2">
    <location>
        <begin position="1"/>
        <end position="26"/>
    </location>
</feature>
<dbReference type="SMART" id="SM00164">
    <property type="entry name" value="TBC"/>
    <property type="match status" value="1"/>
</dbReference>
<dbReference type="Proteomes" id="UP001428341">
    <property type="component" value="Unassembled WGS sequence"/>
</dbReference>
<dbReference type="GO" id="GO:0005096">
    <property type="term" value="F:GTPase activator activity"/>
    <property type="evidence" value="ECO:0007669"/>
    <property type="project" value="UniProtKB-KW"/>
</dbReference>
<dbReference type="EMBL" id="JBCGBO010000004">
    <property type="protein sequence ID" value="KAK9210359.1"/>
    <property type="molecule type" value="Genomic_DNA"/>
</dbReference>
<feature type="compositionally biased region" description="Low complexity" evidence="2">
    <location>
        <begin position="740"/>
        <end position="752"/>
    </location>
</feature>
<dbReference type="AlphaFoldDB" id="A0AAP0MH32"/>
<dbReference type="FunFam" id="1.10.472.80:FF:000034">
    <property type="entry name" value="TBC1 domain family member 5"/>
    <property type="match status" value="1"/>
</dbReference>
<proteinExistence type="predicted"/>
<keyword evidence="5" id="KW-1185">Reference proteome</keyword>